<dbReference type="KEGG" id="mmob:F6R98_00525"/>
<evidence type="ECO:0000313" key="3">
    <source>
        <dbReference type="Proteomes" id="UP000325755"/>
    </source>
</evidence>
<accession>A0A5Q0BHI4</accession>
<gene>
    <name evidence="2" type="ORF">F6R98_00525</name>
</gene>
<organism evidence="2 3">
    <name type="scientific">Candidatus Methylospira mobilis</name>
    <dbReference type="NCBI Taxonomy" id="1808979"/>
    <lineage>
        <taxon>Bacteria</taxon>
        <taxon>Pseudomonadati</taxon>
        <taxon>Pseudomonadota</taxon>
        <taxon>Gammaproteobacteria</taxon>
        <taxon>Methylococcales</taxon>
        <taxon>Methylococcaceae</taxon>
        <taxon>Candidatus Methylospira</taxon>
    </lineage>
</organism>
<evidence type="ECO:0000313" key="2">
    <source>
        <dbReference type="EMBL" id="QFY41286.1"/>
    </source>
</evidence>
<dbReference type="AlphaFoldDB" id="A0A5Q0BHI4"/>
<keyword evidence="1" id="KW-0812">Transmembrane</keyword>
<keyword evidence="3" id="KW-1185">Reference proteome</keyword>
<dbReference type="InParanoid" id="A0A5Q0BHI4"/>
<dbReference type="RefSeq" id="WP_153247263.1">
    <property type="nucleotide sequence ID" value="NZ_CP044205.1"/>
</dbReference>
<protein>
    <submittedName>
        <fullName evidence="2">Uncharacterized protein</fullName>
    </submittedName>
</protein>
<evidence type="ECO:0000256" key="1">
    <source>
        <dbReference type="SAM" id="Phobius"/>
    </source>
</evidence>
<feature type="transmembrane region" description="Helical" evidence="1">
    <location>
        <begin position="60"/>
        <end position="86"/>
    </location>
</feature>
<dbReference type="OrthoDB" id="5568702at2"/>
<dbReference type="EMBL" id="CP044205">
    <property type="protein sequence ID" value="QFY41286.1"/>
    <property type="molecule type" value="Genomic_DNA"/>
</dbReference>
<keyword evidence="1" id="KW-1133">Transmembrane helix</keyword>
<proteinExistence type="predicted"/>
<sequence length="98" mass="10832">MFSGLISIAVAFWFYRTANAKSAPALQWAGVGFITYLLPNLIWTFTLTKPLVKSLHTQNAGFSATLVSHSGILVGVTVAVFVWYAVLDKLKTDPRREE</sequence>
<feature type="transmembrane region" description="Helical" evidence="1">
    <location>
        <begin position="30"/>
        <end position="48"/>
    </location>
</feature>
<name>A0A5Q0BHI4_9GAMM</name>
<keyword evidence="1" id="KW-0472">Membrane</keyword>
<dbReference type="Proteomes" id="UP000325755">
    <property type="component" value="Chromosome"/>
</dbReference>
<reference evidence="2 3" key="1">
    <citation type="submission" date="2019-09" db="EMBL/GenBank/DDBJ databases">
        <title>Ecophysiology of the spiral-shaped methanotroph Methylospira mobilis as revealed by the complete genome sequence.</title>
        <authorList>
            <person name="Oshkin I.Y."/>
            <person name="Dedysh S.N."/>
            <person name="Miroshnikov K."/>
            <person name="Danilova O.V."/>
            <person name="Hakobyan A."/>
            <person name="Liesack W."/>
        </authorList>
    </citation>
    <scope>NUCLEOTIDE SEQUENCE [LARGE SCALE GENOMIC DNA]</scope>
    <source>
        <strain evidence="2 3">Shm1</strain>
    </source>
</reference>